<dbReference type="HAMAP" id="MF_01867">
    <property type="entry name" value="BshC"/>
    <property type="match status" value="1"/>
</dbReference>
<feature type="coiled-coil region" evidence="2">
    <location>
        <begin position="460"/>
        <end position="487"/>
    </location>
</feature>
<dbReference type="Pfam" id="PF24850">
    <property type="entry name" value="CC_BshC"/>
    <property type="match status" value="1"/>
</dbReference>
<dbReference type="InterPro" id="IPR011199">
    <property type="entry name" value="Bacillithiol_biosynth_BshC"/>
</dbReference>
<dbReference type="Pfam" id="PF10079">
    <property type="entry name" value="Rossmann-like_BshC"/>
    <property type="match status" value="1"/>
</dbReference>
<keyword evidence="6" id="KW-1185">Reference proteome</keyword>
<evidence type="ECO:0000313" key="5">
    <source>
        <dbReference type="EMBL" id="SHF49297.1"/>
    </source>
</evidence>
<keyword evidence="1 2" id="KW-0436">Ligase</keyword>
<dbReference type="OrthoDB" id="9765151at2"/>
<gene>
    <name evidence="2" type="primary">bshC</name>
    <name evidence="5" type="ORF">SAMN05216225_100145</name>
</gene>
<dbReference type="InterPro" id="IPR055399">
    <property type="entry name" value="CC_BshC"/>
</dbReference>
<evidence type="ECO:0000313" key="6">
    <source>
        <dbReference type="Proteomes" id="UP000183988"/>
    </source>
</evidence>
<evidence type="ECO:0000259" key="4">
    <source>
        <dbReference type="Pfam" id="PF24850"/>
    </source>
</evidence>
<keyword evidence="2" id="KW-0175">Coiled coil</keyword>
<reference evidence="5 6" key="1">
    <citation type="submission" date="2016-11" db="EMBL/GenBank/DDBJ databases">
        <authorList>
            <person name="Jaros S."/>
            <person name="Januszkiewicz K."/>
            <person name="Wedrychowicz H."/>
        </authorList>
    </citation>
    <scope>NUCLEOTIDE SEQUENCE [LARGE SCALE GENOMIC DNA]</scope>
    <source>
        <strain evidence="5 6">IBRC-M 10683</strain>
    </source>
</reference>
<dbReference type="STRING" id="930117.SAMN05216225_100145"/>
<evidence type="ECO:0000259" key="3">
    <source>
        <dbReference type="Pfam" id="PF10079"/>
    </source>
</evidence>
<feature type="domain" description="Bacillithiol biosynthesis BshC N-terminal Rossmann-like" evidence="3">
    <location>
        <begin position="1"/>
        <end position="379"/>
    </location>
</feature>
<proteinExistence type="inferred from homology"/>
<comment type="similarity">
    <text evidence="2">Belongs to the BshC family.</text>
</comment>
<dbReference type="RefSeq" id="WP_072886773.1">
    <property type="nucleotide sequence ID" value="NZ_FQVW01000001.1"/>
</dbReference>
<dbReference type="AlphaFoldDB" id="A0A1M5C3W0"/>
<dbReference type="EMBL" id="FQVW01000001">
    <property type="protein sequence ID" value="SHF49297.1"/>
    <property type="molecule type" value="Genomic_DNA"/>
</dbReference>
<protein>
    <recommendedName>
        <fullName evidence="2">Putative cysteine ligase BshC</fullName>
        <ecNumber evidence="2">6.-.-.-</ecNumber>
    </recommendedName>
</protein>
<dbReference type="InterPro" id="IPR055398">
    <property type="entry name" value="Rossmann-like_BshC"/>
</dbReference>
<dbReference type="GO" id="GO:0016874">
    <property type="term" value="F:ligase activity"/>
    <property type="evidence" value="ECO:0007669"/>
    <property type="project" value="UniProtKB-UniRule"/>
</dbReference>
<dbReference type="NCBIfam" id="TIGR03998">
    <property type="entry name" value="thiol_BshC"/>
    <property type="match status" value="1"/>
</dbReference>
<dbReference type="PIRSF" id="PIRSF012535">
    <property type="entry name" value="UCP012535"/>
    <property type="match status" value="1"/>
</dbReference>
<evidence type="ECO:0000256" key="1">
    <source>
        <dbReference type="ARBA" id="ARBA00022598"/>
    </source>
</evidence>
<sequence length="540" mass="62576">MRIEPIKLDNRTKLMTDYCNNDEKIMSYFDYKKDAFGERLKEIQNREFSREQLANVLHQLNSSWDAPEETLHNINRLRDENAVVVVGGQQAGLLTGPLYSVNKVISIIQLAKQQEENLNVPVIPVFWIAGEDHDFDEINHIFLKENKSGRIKKYKTKDKMFGKQSVSSMEINKVLTSEWISSLFAELNETEYTVDLHKTLHNCLERSNTYVDFFARLIFELFQEEGLVLIDSDAELVRGLESDYFTQIIKKQPLISKGVNNSLQDLKQDGYTVSLEVESDDAHLFYHLDGERVLLKRKNEGVWVGKQNEVLFTTDELIDLAHTQPHLLSNNVVTRPLMQELLLPTLAFIGGPGEVGYWSVLKPAFTALNINMPPVVPRLSYTFVNRSVEKVLHKYNIPLERAIAIGVEKQKEKWLQEKNYPPIEEVSEHIKEEVERIHEPMRKIAADLRSDLGDLANKNLHFLKRDIEFLEKRIRKTIEEIYSYELQEFDLMNDVLHPLGGLQERVWNPIPLLNNYGMNVFKDVLSLPCSFGEDHYAVYL</sequence>
<name>A0A1M5C3W0_9BACI</name>
<accession>A0A1M5C3W0</accession>
<evidence type="ECO:0000256" key="2">
    <source>
        <dbReference type="HAMAP-Rule" id="MF_01867"/>
    </source>
</evidence>
<dbReference type="EC" id="6.-.-.-" evidence="2"/>
<dbReference type="Proteomes" id="UP000183988">
    <property type="component" value="Unassembled WGS sequence"/>
</dbReference>
<organism evidence="5 6">
    <name type="scientific">Ornithinibacillus halophilus</name>
    <dbReference type="NCBI Taxonomy" id="930117"/>
    <lineage>
        <taxon>Bacteria</taxon>
        <taxon>Bacillati</taxon>
        <taxon>Bacillota</taxon>
        <taxon>Bacilli</taxon>
        <taxon>Bacillales</taxon>
        <taxon>Bacillaceae</taxon>
        <taxon>Ornithinibacillus</taxon>
    </lineage>
</organism>
<comment type="function">
    <text evidence="2">Involved in bacillithiol (BSH) biosynthesis. May catalyze the last step of the pathway, the addition of cysteine to glucosamine malate (GlcN-Mal) to generate BSH.</text>
</comment>
<feature type="domain" description="Bacillithiol biosynthesis BshC C-terminal coiled-coil" evidence="4">
    <location>
        <begin position="382"/>
        <end position="540"/>
    </location>
</feature>